<organism evidence="2">
    <name type="scientific">marine metagenome</name>
    <dbReference type="NCBI Taxonomy" id="408172"/>
    <lineage>
        <taxon>unclassified sequences</taxon>
        <taxon>metagenomes</taxon>
        <taxon>ecological metagenomes</taxon>
    </lineage>
</organism>
<dbReference type="GO" id="GO:0004252">
    <property type="term" value="F:serine-type endopeptidase activity"/>
    <property type="evidence" value="ECO:0007669"/>
    <property type="project" value="InterPro"/>
</dbReference>
<dbReference type="GO" id="GO:0006508">
    <property type="term" value="P:proteolysis"/>
    <property type="evidence" value="ECO:0007669"/>
    <property type="project" value="InterPro"/>
</dbReference>
<sequence length="280" mass="30046">EVIEKDDIDKAIEEALHRVSRIREAMQEQILRGSVLIDTDGAKVGQINGLAVLQTGRFAFGKPSRITVRLRMGTGKVIDIEREVELGGPLHSKGVLILNSYLAAQYATDRPLSLAASIVFEQSYGGVDGDSASSTELYALLSAISDVPIKQSLAVTGAVNQNGEVQAIGGANEKIEGVFDICKARGLTGEQGAVIPQSNVKNLMLRHDVLEAVRKGRFHVYAVSTIDEGIEILTGVRAGHRNKKGAFPSESINGLVEARLIQLANQRRAFVRPDPKGGNA</sequence>
<dbReference type="Gene3D" id="3.30.230.10">
    <property type="match status" value="1"/>
</dbReference>
<evidence type="ECO:0000259" key="1">
    <source>
        <dbReference type="PROSITE" id="PS51786"/>
    </source>
</evidence>
<accession>A0A382W326</accession>
<dbReference type="GO" id="GO:0004176">
    <property type="term" value="F:ATP-dependent peptidase activity"/>
    <property type="evidence" value="ECO:0007669"/>
    <property type="project" value="InterPro"/>
</dbReference>
<name>A0A382W326_9ZZZZ</name>
<feature type="domain" description="Lon proteolytic" evidence="1">
    <location>
        <begin position="41"/>
        <end position="236"/>
    </location>
</feature>
<protein>
    <recommendedName>
        <fullName evidence="1">Lon proteolytic domain-containing protein</fullName>
    </recommendedName>
</protein>
<dbReference type="SUPFAM" id="SSF54211">
    <property type="entry name" value="Ribosomal protein S5 domain 2-like"/>
    <property type="match status" value="1"/>
</dbReference>
<feature type="non-terminal residue" evidence="2">
    <location>
        <position position="280"/>
    </location>
</feature>
<dbReference type="Pfam" id="PF05362">
    <property type="entry name" value="Lon_C"/>
    <property type="match status" value="1"/>
</dbReference>
<dbReference type="AlphaFoldDB" id="A0A382W326"/>
<gene>
    <name evidence="2" type="ORF">METZ01_LOCUS405948</name>
</gene>
<dbReference type="InterPro" id="IPR027065">
    <property type="entry name" value="Lon_Prtase"/>
</dbReference>
<proteinExistence type="predicted"/>
<dbReference type="InterPro" id="IPR008269">
    <property type="entry name" value="Lon_proteolytic"/>
</dbReference>
<dbReference type="PRINTS" id="PR00830">
    <property type="entry name" value="ENDOLAPTASE"/>
</dbReference>
<dbReference type="GO" id="GO:0030163">
    <property type="term" value="P:protein catabolic process"/>
    <property type="evidence" value="ECO:0007669"/>
    <property type="project" value="InterPro"/>
</dbReference>
<dbReference type="InterPro" id="IPR014721">
    <property type="entry name" value="Ribsml_uS5_D2-typ_fold_subgr"/>
</dbReference>
<reference evidence="2" key="1">
    <citation type="submission" date="2018-05" db="EMBL/GenBank/DDBJ databases">
        <authorList>
            <person name="Lanie J.A."/>
            <person name="Ng W.-L."/>
            <person name="Kazmierczak K.M."/>
            <person name="Andrzejewski T.M."/>
            <person name="Davidsen T.M."/>
            <person name="Wayne K.J."/>
            <person name="Tettelin H."/>
            <person name="Glass J.I."/>
            <person name="Rusch D."/>
            <person name="Podicherti R."/>
            <person name="Tsui H.-C.T."/>
            <person name="Winkler M.E."/>
        </authorList>
    </citation>
    <scope>NUCLEOTIDE SEQUENCE</scope>
</reference>
<evidence type="ECO:0000313" key="2">
    <source>
        <dbReference type="EMBL" id="SVD53094.1"/>
    </source>
</evidence>
<feature type="non-terminal residue" evidence="2">
    <location>
        <position position="1"/>
    </location>
</feature>
<dbReference type="EMBL" id="UINC01156591">
    <property type="protein sequence ID" value="SVD53094.1"/>
    <property type="molecule type" value="Genomic_DNA"/>
</dbReference>
<dbReference type="PROSITE" id="PS51786">
    <property type="entry name" value="LON_PROTEOLYTIC"/>
    <property type="match status" value="1"/>
</dbReference>
<dbReference type="PANTHER" id="PTHR10046">
    <property type="entry name" value="ATP DEPENDENT LON PROTEASE FAMILY MEMBER"/>
    <property type="match status" value="1"/>
</dbReference>
<dbReference type="InterPro" id="IPR020568">
    <property type="entry name" value="Ribosomal_Su5_D2-typ_SF"/>
</dbReference>
<dbReference type="GO" id="GO:0005524">
    <property type="term" value="F:ATP binding"/>
    <property type="evidence" value="ECO:0007669"/>
    <property type="project" value="InterPro"/>
</dbReference>